<protein>
    <submittedName>
        <fullName evidence="1">Uncharacterized protein</fullName>
    </submittedName>
</protein>
<dbReference type="AlphaFoldDB" id="A0ABD3QR23"/>
<gene>
    <name evidence="1" type="ORF">HJC23_011957</name>
</gene>
<reference evidence="1 2" key="1">
    <citation type="journal article" date="2020" name="G3 (Bethesda)">
        <title>Improved Reference Genome for Cyclotella cryptica CCMP332, a Model for Cell Wall Morphogenesis, Salinity Adaptation, and Lipid Production in Diatoms (Bacillariophyta).</title>
        <authorList>
            <person name="Roberts W.R."/>
            <person name="Downey K.M."/>
            <person name="Ruck E.C."/>
            <person name="Traller J.C."/>
            <person name="Alverson A.J."/>
        </authorList>
    </citation>
    <scope>NUCLEOTIDE SEQUENCE [LARGE SCALE GENOMIC DNA]</scope>
    <source>
        <strain evidence="1 2">CCMP332</strain>
    </source>
</reference>
<proteinExistence type="predicted"/>
<organism evidence="1 2">
    <name type="scientific">Cyclotella cryptica</name>
    <dbReference type="NCBI Taxonomy" id="29204"/>
    <lineage>
        <taxon>Eukaryota</taxon>
        <taxon>Sar</taxon>
        <taxon>Stramenopiles</taxon>
        <taxon>Ochrophyta</taxon>
        <taxon>Bacillariophyta</taxon>
        <taxon>Coscinodiscophyceae</taxon>
        <taxon>Thalassiosirophycidae</taxon>
        <taxon>Stephanodiscales</taxon>
        <taxon>Stephanodiscaceae</taxon>
        <taxon>Cyclotella</taxon>
    </lineage>
</organism>
<evidence type="ECO:0000313" key="2">
    <source>
        <dbReference type="Proteomes" id="UP001516023"/>
    </source>
</evidence>
<comment type="caution">
    <text evidence="1">The sequence shown here is derived from an EMBL/GenBank/DDBJ whole genome shotgun (WGS) entry which is preliminary data.</text>
</comment>
<dbReference type="EMBL" id="JABMIG020000018">
    <property type="protein sequence ID" value="KAL3802633.1"/>
    <property type="molecule type" value="Genomic_DNA"/>
</dbReference>
<dbReference type="Proteomes" id="UP001516023">
    <property type="component" value="Unassembled WGS sequence"/>
</dbReference>
<keyword evidence="2" id="KW-1185">Reference proteome</keyword>
<sequence length="453" mass="52249">MIVMKTLKKAVSAGSLIFLYASAVEDDIKSLRGSSPSKTIASRRRLSVDLGNGGCIYEPPAPDVDPDINMYKYLIAGFPSGDKRMAYVQMEALTGLPSKDDWDFVFNGYSNAPFIKTNYPHPAGTWSWGSEAGEVLLVVQFIRRSLVEYADILWYQKGAPSYAAERNRVERKYGKRMSTDDWYKWRDEKVLQEIYRYGAYIDYWMENGMLRDPISHRVIDQEMWEVVTNPTPLNLVDDVHICHKTTSANNPAIDMVVSSKQAQVYIDHGDFLGLCSVAQQNTTWWNMAPSDYAKIRDPQCGTISRTCSPTIVISADKLRDYDEGPIETHLIATHLKKRMSPYMISDETWPCIWKRIIHMNEGPMTFDDRKLSEDPNFSAFMLEEMMFELSRMINKYGSEAWRTTNDRATRLVELFTEHRLMIWRELKEVQDGSRTLKFEDFLGPNERKSRGTF</sequence>
<accession>A0ABD3QR23</accession>
<name>A0ABD3QR23_9STRA</name>
<evidence type="ECO:0000313" key="1">
    <source>
        <dbReference type="EMBL" id="KAL3802633.1"/>
    </source>
</evidence>